<evidence type="ECO:0000256" key="8">
    <source>
        <dbReference type="ARBA" id="ARBA00023212"/>
    </source>
</evidence>
<keyword evidence="7 10" id="KW-0175">Coiled coil</keyword>
<evidence type="ECO:0000256" key="5">
    <source>
        <dbReference type="ARBA" id="ARBA00022701"/>
    </source>
</evidence>
<keyword evidence="6" id="KW-0498">Mitosis</keyword>
<dbReference type="GO" id="GO:0051225">
    <property type="term" value="P:spindle assembly"/>
    <property type="evidence" value="ECO:0007669"/>
    <property type="project" value="InterPro"/>
</dbReference>
<name>A0AA40K9I7_9PEZI</name>
<comment type="subcellular location">
    <subcellularLocation>
        <location evidence="1">Cytoplasm</location>
        <location evidence="1">Cytoskeleton</location>
        <location evidence="1">Spindle</location>
    </subcellularLocation>
</comment>
<evidence type="ECO:0000256" key="3">
    <source>
        <dbReference type="ARBA" id="ARBA00022490"/>
    </source>
</evidence>
<evidence type="ECO:0000256" key="1">
    <source>
        <dbReference type="ARBA" id="ARBA00004186"/>
    </source>
</evidence>
<dbReference type="InterPro" id="IPR026243">
    <property type="entry name" value="HAUS1"/>
</dbReference>
<accession>A0AA40K9I7</accession>
<keyword evidence="4" id="KW-0132">Cell division</keyword>
<dbReference type="PANTHER" id="PTHR31570">
    <property type="entry name" value="HAUS AUGMIN-LIKE COMPLEX SUBUNIT 1"/>
    <property type="match status" value="1"/>
</dbReference>
<dbReference type="PANTHER" id="PTHR31570:SF1">
    <property type="entry name" value="HAUS AUGMIN-LIKE COMPLEX SUBUNIT 1"/>
    <property type="match status" value="1"/>
</dbReference>
<protein>
    <recommendedName>
        <fullName evidence="13">HAUS augmin-like complex subunit 1</fullName>
    </recommendedName>
</protein>
<dbReference type="Pfam" id="PF25762">
    <property type="entry name" value="HAUS1"/>
    <property type="match status" value="1"/>
</dbReference>
<dbReference type="AlphaFoldDB" id="A0AA40K9I7"/>
<feature type="coiled-coil region" evidence="10">
    <location>
        <begin position="188"/>
        <end position="284"/>
    </location>
</feature>
<keyword evidence="12" id="KW-1185">Reference proteome</keyword>
<dbReference type="Proteomes" id="UP001172155">
    <property type="component" value="Unassembled WGS sequence"/>
</dbReference>
<sequence>MSHLPPQTAIFSPSVARAAASAAADWSHIDTWLTTHLGSRSLPPFERNPDTLRALLALASFNESADDSRASLLRLESHALSSLTDQPPSPDDAAAARAAILSSLESSLSREGAAALSSLAALAVASGTAHPTPSLLAARLAALPPQLASLEQATSRTAALSSYVASSAASAASLSASLEEDDSPYRPANDLAKANLEAQRHIRNLTARLPELRDRVNGLARSVGVPSPTVEQVRREEEAFVALLREKQALDAQVAAYEGLPADVDEARRELEALRDELRRITERRDAVFEGLVERETPRK</sequence>
<keyword evidence="3" id="KW-0963">Cytoplasm</keyword>
<dbReference type="GO" id="GO:0005829">
    <property type="term" value="C:cytosol"/>
    <property type="evidence" value="ECO:0007669"/>
    <property type="project" value="TreeGrafter"/>
</dbReference>
<evidence type="ECO:0000256" key="4">
    <source>
        <dbReference type="ARBA" id="ARBA00022618"/>
    </source>
</evidence>
<evidence type="ECO:0000313" key="11">
    <source>
        <dbReference type="EMBL" id="KAK0750437.1"/>
    </source>
</evidence>
<reference evidence="11" key="1">
    <citation type="submission" date="2023-06" db="EMBL/GenBank/DDBJ databases">
        <title>Genome-scale phylogeny and comparative genomics of the fungal order Sordariales.</title>
        <authorList>
            <consortium name="Lawrence Berkeley National Laboratory"/>
            <person name="Hensen N."/>
            <person name="Bonometti L."/>
            <person name="Westerberg I."/>
            <person name="Brannstrom I.O."/>
            <person name="Guillou S."/>
            <person name="Cros-Aarteil S."/>
            <person name="Calhoun S."/>
            <person name="Haridas S."/>
            <person name="Kuo A."/>
            <person name="Mondo S."/>
            <person name="Pangilinan J."/>
            <person name="Riley R."/>
            <person name="LaButti K."/>
            <person name="Andreopoulos B."/>
            <person name="Lipzen A."/>
            <person name="Chen C."/>
            <person name="Yanf M."/>
            <person name="Daum C."/>
            <person name="Ng V."/>
            <person name="Clum A."/>
            <person name="Steindorff A."/>
            <person name="Ohm R."/>
            <person name="Martin F."/>
            <person name="Silar P."/>
            <person name="Natvig D."/>
            <person name="Lalanne C."/>
            <person name="Gautier V."/>
            <person name="Ament-velasquez S.L."/>
            <person name="Kruys A."/>
            <person name="Hutchinson M.I."/>
            <person name="Powell A.J."/>
            <person name="Barry K."/>
            <person name="Miller A.N."/>
            <person name="Grigoriev I.V."/>
            <person name="Debuchy R."/>
            <person name="Gladieux P."/>
            <person name="Thoren M.H."/>
            <person name="Johannesson H."/>
        </authorList>
    </citation>
    <scope>NUCLEOTIDE SEQUENCE</scope>
    <source>
        <strain evidence="11">SMH3187-1</strain>
    </source>
</reference>
<keyword evidence="9" id="KW-0131">Cell cycle</keyword>
<evidence type="ECO:0000256" key="10">
    <source>
        <dbReference type="SAM" id="Coils"/>
    </source>
</evidence>
<evidence type="ECO:0008006" key="13">
    <source>
        <dbReference type="Google" id="ProtNLM"/>
    </source>
</evidence>
<evidence type="ECO:0000256" key="9">
    <source>
        <dbReference type="ARBA" id="ARBA00023306"/>
    </source>
</evidence>
<keyword evidence="8" id="KW-0206">Cytoskeleton</keyword>
<evidence type="ECO:0000256" key="6">
    <source>
        <dbReference type="ARBA" id="ARBA00022776"/>
    </source>
</evidence>
<gene>
    <name evidence="11" type="ORF">B0T18DRAFT_293970</name>
</gene>
<dbReference type="GO" id="GO:0051301">
    <property type="term" value="P:cell division"/>
    <property type="evidence" value="ECO:0007669"/>
    <property type="project" value="UniProtKB-KW"/>
</dbReference>
<comment type="caution">
    <text evidence="11">The sequence shown here is derived from an EMBL/GenBank/DDBJ whole genome shotgun (WGS) entry which is preliminary data.</text>
</comment>
<evidence type="ECO:0000313" key="12">
    <source>
        <dbReference type="Proteomes" id="UP001172155"/>
    </source>
</evidence>
<comment type="similarity">
    <text evidence="2">Belongs to the HAUS1 family.</text>
</comment>
<dbReference type="GO" id="GO:0005874">
    <property type="term" value="C:microtubule"/>
    <property type="evidence" value="ECO:0007669"/>
    <property type="project" value="UniProtKB-KW"/>
</dbReference>
<organism evidence="11 12">
    <name type="scientific">Schizothecium vesticola</name>
    <dbReference type="NCBI Taxonomy" id="314040"/>
    <lineage>
        <taxon>Eukaryota</taxon>
        <taxon>Fungi</taxon>
        <taxon>Dikarya</taxon>
        <taxon>Ascomycota</taxon>
        <taxon>Pezizomycotina</taxon>
        <taxon>Sordariomycetes</taxon>
        <taxon>Sordariomycetidae</taxon>
        <taxon>Sordariales</taxon>
        <taxon>Schizotheciaceae</taxon>
        <taxon>Schizothecium</taxon>
    </lineage>
</organism>
<feature type="non-terminal residue" evidence="11">
    <location>
        <position position="300"/>
    </location>
</feature>
<evidence type="ECO:0000256" key="2">
    <source>
        <dbReference type="ARBA" id="ARBA00005479"/>
    </source>
</evidence>
<keyword evidence="5" id="KW-0493">Microtubule</keyword>
<proteinExistence type="inferred from homology"/>
<dbReference type="EMBL" id="JAUKUD010000003">
    <property type="protein sequence ID" value="KAK0750437.1"/>
    <property type="molecule type" value="Genomic_DNA"/>
</dbReference>
<dbReference type="GO" id="GO:0005819">
    <property type="term" value="C:spindle"/>
    <property type="evidence" value="ECO:0007669"/>
    <property type="project" value="UniProtKB-SubCell"/>
</dbReference>
<evidence type="ECO:0000256" key="7">
    <source>
        <dbReference type="ARBA" id="ARBA00023054"/>
    </source>
</evidence>
<dbReference type="GO" id="GO:0070652">
    <property type="term" value="C:HAUS complex"/>
    <property type="evidence" value="ECO:0007669"/>
    <property type="project" value="InterPro"/>
</dbReference>